<keyword evidence="3" id="KW-1185">Reference proteome</keyword>
<evidence type="ECO:0000313" key="3">
    <source>
        <dbReference type="Proteomes" id="UP000606974"/>
    </source>
</evidence>
<dbReference type="InterPro" id="IPR027417">
    <property type="entry name" value="P-loop_NTPase"/>
</dbReference>
<proteinExistence type="predicted"/>
<dbReference type="OrthoDB" id="4150118at2759"/>
<organism evidence="2 3">
    <name type="scientific">Endocarpon pusillum</name>
    <dbReference type="NCBI Taxonomy" id="364733"/>
    <lineage>
        <taxon>Eukaryota</taxon>
        <taxon>Fungi</taxon>
        <taxon>Dikarya</taxon>
        <taxon>Ascomycota</taxon>
        <taxon>Pezizomycotina</taxon>
        <taxon>Eurotiomycetes</taxon>
        <taxon>Chaetothyriomycetidae</taxon>
        <taxon>Verrucariales</taxon>
        <taxon>Verrucariaceae</taxon>
        <taxon>Endocarpon</taxon>
    </lineage>
</organism>
<comment type="caution">
    <text evidence="2">The sequence shown here is derived from an EMBL/GenBank/DDBJ whole genome shotgun (WGS) entry which is preliminary data.</text>
</comment>
<name>A0A8H7E542_9EURO</name>
<evidence type="ECO:0000259" key="1">
    <source>
        <dbReference type="Pfam" id="PF13087"/>
    </source>
</evidence>
<accession>A0A8H7E542</accession>
<protein>
    <recommendedName>
        <fullName evidence="1">DNA2/NAM7 helicase-like C-terminal domain-containing protein</fullName>
    </recommendedName>
</protein>
<dbReference type="Gene3D" id="3.40.50.300">
    <property type="entry name" value="P-loop containing nucleotide triphosphate hydrolases"/>
    <property type="match status" value="1"/>
</dbReference>
<dbReference type="EMBL" id="JAACFV010000053">
    <property type="protein sequence ID" value="KAF7508513.1"/>
    <property type="molecule type" value="Genomic_DNA"/>
</dbReference>
<dbReference type="InterPro" id="IPR041679">
    <property type="entry name" value="DNA2/NAM7-like_C"/>
</dbReference>
<reference evidence="2" key="1">
    <citation type="submission" date="2020-02" db="EMBL/GenBank/DDBJ databases">
        <authorList>
            <person name="Palmer J.M."/>
        </authorList>
    </citation>
    <scope>NUCLEOTIDE SEQUENCE</scope>
    <source>
        <strain evidence="2">EPUS1.4</strain>
        <tissue evidence="2">Thallus</tissue>
    </source>
</reference>
<sequence>MARLESSGFLVTTLIEQNRAIPAIAIIYSEAFYHGSLVNGAGTSVEERPLARKLLEFNEKNYQKKSSVIYLDVRNKEVQKTATNGSIYNEQNLVTRTDLAFKLMQELGVAAKDIACLSFYTAQVRLYQSAVERMDQKYKQLQCS</sequence>
<dbReference type="AlphaFoldDB" id="A0A8H7E542"/>
<evidence type="ECO:0000313" key="2">
    <source>
        <dbReference type="EMBL" id="KAF7508513.1"/>
    </source>
</evidence>
<dbReference type="Proteomes" id="UP000606974">
    <property type="component" value="Unassembled WGS sequence"/>
</dbReference>
<feature type="domain" description="DNA2/NAM7 helicase-like C-terminal" evidence="1">
    <location>
        <begin position="3"/>
        <end position="139"/>
    </location>
</feature>
<gene>
    <name evidence="2" type="ORF">GJ744_009226</name>
</gene>
<dbReference type="Pfam" id="PF13087">
    <property type="entry name" value="AAA_12"/>
    <property type="match status" value="1"/>
</dbReference>